<evidence type="ECO:0000313" key="6">
    <source>
        <dbReference type="EMBL" id="RDY32597.1"/>
    </source>
</evidence>
<reference evidence="5 8" key="2">
    <citation type="submission" date="2018-05" db="EMBL/GenBank/DDBJ databases">
        <title>Genomic Encyclopedia of Type Strains, Phase IV (KMG-IV): sequencing the most valuable type-strain genomes for metagenomic binning, comparative biology and taxonomic classification.</title>
        <authorList>
            <person name="Goeker M."/>
        </authorList>
    </citation>
    <scope>NUCLEOTIDE SEQUENCE [LARGE SCALE GENOMIC DNA]</scope>
    <source>
        <strain evidence="5 8">DSM 28816</strain>
    </source>
</reference>
<dbReference type="Proteomes" id="UP000247523">
    <property type="component" value="Unassembled WGS sequence"/>
</dbReference>
<reference evidence="6" key="3">
    <citation type="submission" date="2018-07" db="EMBL/GenBank/DDBJ databases">
        <authorList>
            <person name="Quirk P.G."/>
            <person name="Krulwich T.A."/>
        </authorList>
    </citation>
    <scope>NUCLEOTIDE SEQUENCE</scope>
    <source>
        <strain evidence="6">CCRI-19302</strain>
    </source>
</reference>
<feature type="chain" id="PRO_5038223308" evidence="3">
    <location>
        <begin position="21"/>
        <end position="376"/>
    </location>
</feature>
<name>A0A255I854_9FIRM</name>
<evidence type="ECO:0000256" key="2">
    <source>
        <dbReference type="SAM" id="MobiDB-lite"/>
    </source>
</evidence>
<dbReference type="InterPro" id="IPR050555">
    <property type="entry name" value="Bact_Solute-Bind_Prot2"/>
</dbReference>
<protein>
    <submittedName>
        <fullName evidence="6">Autoinducer 2 ABC transporter substrate-binding protein</fullName>
    </submittedName>
    <submittedName>
        <fullName evidence="5">Monosaccharide ABC transporter substrate-binding protein (CUT2 family)</fullName>
    </submittedName>
</protein>
<dbReference type="OrthoDB" id="9795981at2"/>
<dbReference type="AlphaFoldDB" id="A0A255I854"/>
<dbReference type="GO" id="GO:0030288">
    <property type="term" value="C:outer membrane-bounded periplasmic space"/>
    <property type="evidence" value="ECO:0007669"/>
    <property type="project" value="TreeGrafter"/>
</dbReference>
<dbReference type="PANTHER" id="PTHR30036:SF8">
    <property type="entry name" value="ABC-TYPE SUGAR TRANSPORT SYSTEM PERIPLASMIC COMPONENT-LIKE PROTEIN"/>
    <property type="match status" value="1"/>
</dbReference>
<dbReference type="SUPFAM" id="SSF53822">
    <property type="entry name" value="Periplasmic binding protein-like I"/>
    <property type="match status" value="1"/>
</dbReference>
<dbReference type="Proteomes" id="UP000216411">
    <property type="component" value="Unassembled WGS sequence"/>
</dbReference>
<feature type="signal peptide" evidence="3">
    <location>
        <begin position="1"/>
        <end position="20"/>
    </location>
</feature>
<organism evidence="5 8">
    <name type="scientific">Lachnotalea glycerini</name>
    <dbReference type="NCBI Taxonomy" id="1763509"/>
    <lineage>
        <taxon>Bacteria</taxon>
        <taxon>Bacillati</taxon>
        <taxon>Bacillota</taxon>
        <taxon>Clostridia</taxon>
        <taxon>Lachnospirales</taxon>
        <taxon>Lachnospiraceae</taxon>
        <taxon>Lachnotalea</taxon>
    </lineage>
</organism>
<proteinExistence type="predicted"/>
<dbReference type="InterPro" id="IPR025997">
    <property type="entry name" value="SBP_2_dom"/>
</dbReference>
<dbReference type="Gene3D" id="3.40.50.2300">
    <property type="match status" value="2"/>
</dbReference>
<accession>A0A255I854</accession>
<feature type="region of interest" description="Disordered" evidence="2">
    <location>
        <begin position="22"/>
        <end position="58"/>
    </location>
</feature>
<comment type="caution">
    <text evidence="5">The sequence shown here is derived from an EMBL/GenBank/DDBJ whole genome shotgun (WGS) entry which is preliminary data.</text>
</comment>
<reference evidence="6 7" key="1">
    <citation type="journal article" date="2017" name="Genome Announc.">
        <title>Draft Genome Sequence of a Sporulating and Motile Strain of Lachnotalea glycerini Isolated from Water in Quebec City, Canada.</title>
        <authorList>
            <person name="Maheux A.F."/>
            <person name="Boudreau D.K."/>
            <person name="Berube E."/>
            <person name="Boissinot M."/>
            <person name="Raymond F."/>
            <person name="Brodeur S."/>
            <person name="Corbeil J."/>
            <person name="Isabel S."/>
            <person name="Omar R.F."/>
            <person name="Bergeron M.G."/>
        </authorList>
    </citation>
    <scope>NUCLEOTIDE SEQUENCE [LARGE SCALE GENOMIC DNA]</scope>
    <source>
        <strain evidence="6 7">CCRI-19302</strain>
    </source>
</reference>
<dbReference type="GO" id="GO:0030246">
    <property type="term" value="F:carbohydrate binding"/>
    <property type="evidence" value="ECO:0007669"/>
    <property type="project" value="TreeGrafter"/>
</dbReference>
<evidence type="ECO:0000256" key="3">
    <source>
        <dbReference type="SAM" id="SignalP"/>
    </source>
</evidence>
<dbReference type="PANTHER" id="PTHR30036">
    <property type="entry name" value="D-XYLOSE-BINDING PERIPLASMIC PROTEIN"/>
    <property type="match status" value="1"/>
</dbReference>
<dbReference type="CDD" id="cd20000">
    <property type="entry name" value="PBP1_ABC_rhamnose"/>
    <property type="match status" value="1"/>
</dbReference>
<sequence>MKKKLLSVLLCATMVSAMLAGCGSSTSSTDTTKASTTDTAQTTETKGEVTEADTKTDTSASGDIGTYAVIVKSAGNPYSSKEISGFKEVIEAQGGTCITKEPESASAEAQITMINELVAQQVDSIAIAANDKDALQPALTAAKNAGIVVSSFDSSTNAESRVVHVNQAGTQIIGQTLVEAVADITGGEGQFAILSATSQATNQNAWIEAMQSVMEDTQYAGLELVDIVYGDDEYQKSVDQTQALLSNYPNLKCICAPTTVGIMAAAKVLQDQGVADKIKLTGLGLPSEMADYIGDDDTHSCPYMYLWNPIDIGRLSAYTSIALVKGEITGAAGETFTAGDMGDYEIVQAADGGTEIILGPPFKFDSSNIEEWKEIY</sequence>
<evidence type="ECO:0000256" key="1">
    <source>
        <dbReference type="ARBA" id="ARBA00004196"/>
    </source>
</evidence>
<dbReference type="InterPro" id="IPR028082">
    <property type="entry name" value="Peripla_BP_I"/>
</dbReference>
<evidence type="ECO:0000313" key="5">
    <source>
        <dbReference type="EMBL" id="PXV93650.1"/>
    </source>
</evidence>
<dbReference type="EMBL" id="NOKA02000003">
    <property type="protein sequence ID" value="RDY32597.1"/>
    <property type="molecule type" value="Genomic_DNA"/>
</dbReference>
<evidence type="ECO:0000259" key="4">
    <source>
        <dbReference type="Pfam" id="PF13407"/>
    </source>
</evidence>
<feature type="compositionally biased region" description="Basic and acidic residues" evidence="2">
    <location>
        <begin position="45"/>
        <end position="56"/>
    </location>
</feature>
<keyword evidence="7" id="KW-1185">Reference proteome</keyword>
<dbReference type="EMBL" id="QICS01000002">
    <property type="protein sequence ID" value="PXV93650.1"/>
    <property type="molecule type" value="Genomic_DNA"/>
</dbReference>
<feature type="domain" description="Periplasmic binding protein" evidence="4">
    <location>
        <begin position="68"/>
        <end position="327"/>
    </location>
</feature>
<evidence type="ECO:0000313" key="8">
    <source>
        <dbReference type="Proteomes" id="UP000247523"/>
    </source>
</evidence>
<dbReference type="PROSITE" id="PS51257">
    <property type="entry name" value="PROKAR_LIPOPROTEIN"/>
    <property type="match status" value="1"/>
</dbReference>
<feature type="compositionally biased region" description="Low complexity" evidence="2">
    <location>
        <begin position="23"/>
        <end position="44"/>
    </location>
</feature>
<gene>
    <name evidence="5" type="ORF">C8E03_102423</name>
    <name evidence="6" type="ORF">CG710_004000</name>
</gene>
<dbReference type="Pfam" id="PF13407">
    <property type="entry name" value="Peripla_BP_4"/>
    <property type="match status" value="1"/>
</dbReference>
<keyword evidence="3" id="KW-0732">Signal</keyword>
<evidence type="ECO:0000313" key="7">
    <source>
        <dbReference type="Proteomes" id="UP000216411"/>
    </source>
</evidence>
<dbReference type="RefSeq" id="WP_094379448.1">
    <property type="nucleotide sequence ID" value="NZ_NOKA02000003.1"/>
</dbReference>
<comment type="subcellular location">
    <subcellularLocation>
        <location evidence="1">Cell envelope</location>
    </subcellularLocation>
</comment>